<dbReference type="RefSeq" id="WP_077866460.1">
    <property type="nucleotide sequence ID" value="NZ_LZYZ01000007.1"/>
</dbReference>
<name>A0A1S8MY55_CLOSA</name>
<accession>A0A1S8MY55</accession>
<dbReference type="Proteomes" id="UP000191154">
    <property type="component" value="Unassembled WGS sequence"/>
</dbReference>
<comment type="caution">
    <text evidence="1">The sequence shown here is derived from an EMBL/GenBank/DDBJ whole genome shotgun (WGS) entry which is preliminary data.</text>
</comment>
<gene>
    <name evidence="1" type="ORF">CLOSAC_33970</name>
</gene>
<proteinExistence type="predicted"/>
<sequence>MQTFCKIQGYKLLVEEKNEGNLKVISSDYNAFRNLDMGLSYNGLYEKWVTSSEVDLIFKE</sequence>
<evidence type="ECO:0000313" key="2">
    <source>
        <dbReference type="Proteomes" id="UP000191154"/>
    </source>
</evidence>
<dbReference type="EMBL" id="LZYZ01000007">
    <property type="protein sequence ID" value="OOM09117.1"/>
    <property type="molecule type" value="Genomic_DNA"/>
</dbReference>
<organism evidence="1 2">
    <name type="scientific">Clostridium saccharobutylicum</name>
    <dbReference type="NCBI Taxonomy" id="169679"/>
    <lineage>
        <taxon>Bacteria</taxon>
        <taxon>Bacillati</taxon>
        <taxon>Bacillota</taxon>
        <taxon>Clostridia</taxon>
        <taxon>Eubacteriales</taxon>
        <taxon>Clostridiaceae</taxon>
        <taxon>Clostridium</taxon>
    </lineage>
</organism>
<reference evidence="1 2" key="1">
    <citation type="submission" date="2016-05" db="EMBL/GenBank/DDBJ databases">
        <title>Microbial solvent formation.</title>
        <authorList>
            <person name="Poehlein A."/>
            <person name="Montoya Solano J.D."/>
            <person name="Flitsch S."/>
            <person name="Krabben P."/>
            <person name="Duerre P."/>
            <person name="Daniel R."/>
        </authorList>
    </citation>
    <scope>NUCLEOTIDE SEQUENCE [LARGE SCALE GENOMIC DNA]</scope>
    <source>
        <strain evidence="1 2">L1-8</strain>
    </source>
</reference>
<protein>
    <submittedName>
        <fullName evidence="1">Uncharacterized protein</fullName>
    </submittedName>
</protein>
<dbReference type="AlphaFoldDB" id="A0A1S8MY55"/>
<evidence type="ECO:0000313" key="1">
    <source>
        <dbReference type="EMBL" id="OOM09117.1"/>
    </source>
</evidence>